<dbReference type="STRING" id="642492.Clole_0224"/>
<dbReference type="HOGENOM" id="CLU_149991_1_0_9"/>
<protein>
    <submittedName>
        <fullName evidence="1">Uncharacterized protein</fullName>
    </submittedName>
</protein>
<dbReference type="Pfam" id="PF18616">
    <property type="entry name" value="CdiI_3"/>
    <property type="match status" value="1"/>
</dbReference>
<dbReference type="eggNOG" id="ENOG50332BH">
    <property type="taxonomic scope" value="Bacteria"/>
</dbReference>
<accession>F2JIQ5</accession>
<organism evidence="1 2">
    <name type="scientific">Cellulosilyticum lentocellum (strain ATCC 49066 / DSM 5427 / NCIMB 11756 / RHM5)</name>
    <name type="common">Clostridium lentocellum</name>
    <dbReference type="NCBI Taxonomy" id="642492"/>
    <lineage>
        <taxon>Bacteria</taxon>
        <taxon>Bacillati</taxon>
        <taxon>Bacillota</taxon>
        <taxon>Clostridia</taxon>
        <taxon>Lachnospirales</taxon>
        <taxon>Cellulosilyticaceae</taxon>
        <taxon>Cellulosilyticum</taxon>
    </lineage>
</organism>
<dbReference type="EMBL" id="CP002582">
    <property type="protein sequence ID" value="ADZ81977.1"/>
    <property type="molecule type" value="Genomic_DNA"/>
</dbReference>
<name>F2JIQ5_CELLD</name>
<evidence type="ECO:0000313" key="2">
    <source>
        <dbReference type="Proteomes" id="UP000008467"/>
    </source>
</evidence>
<gene>
    <name evidence="1" type="ordered locus">Clole_0224</name>
</gene>
<keyword evidence="2" id="KW-1185">Reference proteome</keyword>
<evidence type="ECO:0000313" key="1">
    <source>
        <dbReference type="EMBL" id="ADZ81977.1"/>
    </source>
</evidence>
<dbReference type="CDD" id="cd20691">
    <property type="entry name" value="CdiI_EC536-like"/>
    <property type="match status" value="1"/>
</dbReference>
<dbReference type="Proteomes" id="UP000008467">
    <property type="component" value="Chromosome"/>
</dbReference>
<dbReference type="KEGG" id="cle:Clole_0224"/>
<dbReference type="InterPro" id="IPR040547">
    <property type="entry name" value="CdiI"/>
</dbReference>
<sequence>MIKLMGNYIYFNTGKTLEELEEVIEEKSLFESHLVVTCQALRQKKLCDFTEEDIRIMIGQQLSLPYLVPMALEILEDNIFARGNYYPGDLLKAVANIPTAFWKEHPRYKSDLTNCIEEQVKFLNGILQTLK</sequence>
<proteinExistence type="predicted"/>
<reference evidence="1 2" key="1">
    <citation type="journal article" date="2011" name="J. Bacteriol.">
        <title>Complete genome sequence of the cellulose-degrading bacterium Cellulosilyticum lentocellum.</title>
        <authorList>
            <consortium name="US DOE Joint Genome Institute"/>
            <person name="Miller D.A."/>
            <person name="Suen G."/>
            <person name="Bruce D."/>
            <person name="Copeland A."/>
            <person name="Cheng J.F."/>
            <person name="Detter C."/>
            <person name="Goodwin L.A."/>
            <person name="Han C.S."/>
            <person name="Hauser L.J."/>
            <person name="Land M.L."/>
            <person name="Lapidus A."/>
            <person name="Lucas S."/>
            <person name="Meincke L."/>
            <person name="Pitluck S."/>
            <person name="Tapia R."/>
            <person name="Teshima H."/>
            <person name="Woyke T."/>
            <person name="Fox B.G."/>
            <person name="Angert E.R."/>
            <person name="Currie C.R."/>
        </authorList>
    </citation>
    <scope>NUCLEOTIDE SEQUENCE [LARGE SCALE GENOMIC DNA]</scope>
    <source>
        <strain evidence="2">ATCC 49066 / DSM 5427 / NCIMB 11756 / RHM5</strain>
    </source>
</reference>
<dbReference type="AlphaFoldDB" id="F2JIQ5"/>